<dbReference type="RefSeq" id="WP_136405397.1">
    <property type="nucleotide sequence ID" value="NZ_SSWX01000004.1"/>
</dbReference>
<sequence length="635" mass="71043">MQDKLASLENLLHTRWSQALVTPAFKTQGVTLGQLQAALEFARVRSLQRLMQALLREGLIAASDGHSSIGAGTIFTLPEHTRVRFEYLRPGGMNSWDLRGQVFWQAAGQAEQPLRWPSQLLAVMGPSLIQQPCPQAVERLSLELDDSLINDSLCLAYHGCWSQALSQQFGRGKLLAGLQQMDGSSNPTLLLEQWGTLGHPWHPNYKTKLGPTVAQVIYYSPEFAARIEVRLCALHRSRSHIEAMPGTDDYGRWWSQHFPQSASALHIYLASLGLNSADYLPLPVHPWQAEDTLPKQFSKEIADRLLVMTDITAFEAAPTMSLRTVVPNASRTAPMVKLPVSMRLTTAQRTVSPRSVRMGPRVSGLLMEILARAPDIASRLDIIPERLGLHYLPATPDDDLARHLSVLYRDNPCSRLHAGETAIPVGSLFATDQDQHPLLCQWIQLAAGADDGAAMLDFFERYTRIAVPALLGLYLQYGIAFEAHQQNSFMVMDALGRPNRLLMRDFGDIRIHRASLHAQGLDLDLYDPHMTLLDDDNVVRDKLLHTSFMCHLGELVLLCARHWQVPEAALWRMLADQVVQCFTDLQGHVAPSRWQQERHALLEADWPAKAMLRMRLADCQEDIVGRLGNPLRAVA</sequence>
<comment type="caution">
    <text evidence="3">The sequence shown here is derived from an EMBL/GenBank/DDBJ whole genome shotgun (WGS) entry which is preliminary data.</text>
</comment>
<dbReference type="InterPro" id="IPR037455">
    <property type="entry name" value="LucA/IucC-like"/>
</dbReference>
<evidence type="ECO:0000313" key="4">
    <source>
        <dbReference type="Proteomes" id="UP000306236"/>
    </source>
</evidence>
<dbReference type="InterPro" id="IPR022770">
    <property type="entry name" value="IucA/IucC-like_C"/>
</dbReference>
<dbReference type="Gene3D" id="1.10.510.40">
    <property type="match status" value="1"/>
</dbReference>
<evidence type="ECO:0000259" key="2">
    <source>
        <dbReference type="Pfam" id="PF06276"/>
    </source>
</evidence>
<protein>
    <submittedName>
        <fullName evidence="3">Siderophore synthetase</fullName>
    </submittedName>
</protein>
<proteinExistence type="predicted"/>
<reference evidence="3 4" key="1">
    <citation type="submission" date="2019-04" db="EMBL/GenBank/DDBJ databases">
        <title>Lampropedia sp YIM MLB12 draf genome.</title>
        <authorList>
            <person name="Wang Y.-X."/>
        </authorList>
    </citation>
    <scope>NUCLEOTIDE SEQUENCE [LARGE SCALE GENOMIC DNA]</scope>
    <source>
        <strain evidence="3 4">YIM MLB12</strain>
    </source>
</reference>
<accession>A0A4S5BRK0</accession>
<dbReference type="GO" id="GO:0016881">
    <property type="term" value="F:acid-amino acid ligase activity"/>
    <property type="evidence" value="ECO:0007669"/>
    <property type="project" value="UniProtKB-ARBA"/>
</dbReference>
<gene>
    <name evidence="3" type="ORF">E8K88_04170</name>
</gene>
<dbReference type="Proteomes" id="UP000306236">
    <property type="component" value="Unassembled WGS sequence"/>
</dbReference>
<dbReference type="OrthoDB" id="495728at2"/>
<dbReference type="EMBL" id="SSWX01000004">
    <property type="protein sequence ID" value="THJ35200.1"/>
    <property type="molecule type" value="Genomic_DNA"/>
</dbReference>
<feature type="domain" description="Aerobactin siderophore biosynthesis IucA/IucC-like C-terminal" evidence="2">
    <location>
        <begin position="457"/>
        <end position="622"/>
    </location>
</feature>
<organism evidence="3 4">
    <name type="scientific">Lampropedia aestuarii</name>
    <dbReference type="NCBI Taxonomy" id="2562762"/>
    <lineage>
        <taxon>Bacteria</taxon>
        <taxon>Pseudomonadati</taxon>
        <taxon>Pseudomonadota</taxon>
        <taxon>Betaproteobacteria</taxon>
        <taxon>Burkholderiales</taxon>
        <taxon>Comamonadaceae</taxon>
        <taxon>Lampropedia</taxon>
    </lineage>
</organism>
<evidence type="ECO:0000313" key="3">
    <source>
        <dbReference type="EMBL" id="THJ35200.1"/>
    </source>
</evidence>
<feature type="domain" description="Aerobactin siderophore biosynthesis IucA/IucC N-terminal" evidence="1">
    <location>
        <begin position="190"/>
        <end position="430"/>
    </location>
</feature>
<dbReference type="PANTHER" id="PTHR34384">
    <property type="entry name" value="L-2,3-DIAMINOPROPANOATE--CITRATE LIGASE"/>
    <property type="match status" value="1"/>
</dbReference>
<dbReference type="Pfam" id="PF06276">
    <property type="entry name" value="FhuF"/>
    <property type="match status" value="1"/>
</dbReference>
<keyword evidence="4" id="KW-1185">Reference proteome</keyword>
<dbReference type="InterPro" id="IPR007310">
    <property type="entry name" value="Aerobactin_biosyn_IucA/IucC_N"/>
</dbReference>
<name>A0A4S5BRK0_9BURK</name>
<dbReference type="AlphaFoldDB" id="A0A4S5BRK0"/>
<evidence type="ECO:0000259" key="1">
    <source>
        <dbReference type="Pfam" id="PF04183"/>
    </source>
</evidence>
<dbReference type="GO" id="GO:0019290">
    <property type="term" value="P:siderophore biosynthetic process"/>
    <property type="evidence" value="ECO:0007669"/>
    <property type="project" value="InterPro"/>
</dbReference>
<dbReference type="Pfam" id="PF04183">
    <property type="entry name" value="IucA_IucC"/>
    <property type="match status" value="1"/>
</dbReference>